<dbReference type="OrthoDB" id="3690950at2759"/>
<feature type="region of interest" description="Disordered" evidence="1">
    <location>
        <begin position="1"/>
        <end position="39"/>
    </location>
</feature>
<gene>
    <name evidence="2" type="ORF">JI435_139720</name>
</gene>
<feature type="compositionally biased region" description="Basic and acidic residues" evidence="1">
    <location>
        <begin position="176"/>
        <end position="185"/>
    </location>
</feature>
<feature type="region of interest" description="Disordered" evidence="1">
    <location>
        <begin position="148"/>
        <end position="203"/>
    </location>
</feature>
<feature type="compositionally biased region" description="Basic and acidic residues" evidence="1">
    <location>
        <begin position="20"/>
        <end position="39"/>
    </location>
</feature>
<sequence>MTTELPPHTSWYPADDPADLLDHPRMSQQYHGHDKERMGDGSVSIPIMPFRLVSFTGGVPYPLHETYPVEQPHMIDLVSGDRFYRTESIRQPVAEDFLHPQRNFSAPPVKIVEADQHLDIIEPIEEHAEDQTLPVIEPDSYFRYFPDSSKHSTHSDMSRRDTITTTQPSNLLKVGPEPKRSESAENGRIAHNPAQAKIPNMGADEFDPAYGGLHKLPTIPLKKVSKISRIRRWLSVKDRRYGRASR</sequence>
<proteinExistence type="predicted"/>
<evidence type="ECO:0000313" key="2">
    <source>
        <dbReference type="EMBL" id="QRC97153.1"/>
    </source>
</evidence>
<dbReference type="Proteomes" id="UP000663193">
    <property type="component" value="Chromosome 7"/>
</dbReference>
<protein>
    <submittedName>
        <fullName evidence="2">Uncharacterized protein</fullName>
    </submittedName>
</protein>
<reference evidence="3" key="1">
    <citation type="journal article" date="2021" name="BMC Genomics">
        <title>Chromosome-level genome assembly and manually-curated proteome of model necrotroph Parastagonospora nodorum Sn15 reveals a genome-wide trove of candidate effector homologs, and redundancy of virulence-related functions within an accessory chromosome.</title>
        <authorList>
            <person name="Bertazzoni S."/>
            <person name="Jones D.A.B."/>
            <person name="Phan H.T."/>
            <person name="Tan K.-C."/>
            <person name="Hane J.K."/>
        </authorList>
    </citation>
    <scope>NUCLEOTIDE SEQUENCE [LARGE SCALE GENOMIC DNA]</scope>
    <source>
        <strain evidence="3">SN15 / ATCC MYA-4574 / FGSC 10173)</strain>
    </source>
</reference>
<keyword evidence="3" id="KW-1185">Reference proteome</keyword>
<organism evidence="2 3">
    <name type="scientific">Phaeosphaeria nodorum (strain SN15 / ATCC MYA-4574 / FGSC 10173)</name>
    <name type="common">Glume blotch fungus</name>
    <name type="synonym">Parastagonospora nodorum</name>
    <dbReference type="NCBI Taxonomy" id="321614"/>
    <lineage>
        <taxon>Eukaryota</taxon>
        <taxon>Fungi</taxon>
        <taxon>Dikarya</taxon>
        <taxon>Ascomycota</taxon>
        <taxon>Pezizomycotina</taxon>
        <taxon>Dothideomycetes</taxon>
        <taxon>Pleosporomycetidae</taxon>
        <taxon>Pleosporales</taxon>
        <taxon>Pleosporineae</taxon>
        <taxon>Phaeosphaeriaceae</taxon>
        <taxon>Parastagonospora</taxon>
    </lineage>
</organism>
<feature type="compositionally biased region" description="Basic and acidic residues" evidence="1">
    <location>
        <begin position="148"/>
        <end position="162"/>
    </location>
</feature>
<dbReference type="OMA" id="HETYPVE"/>
<dbReference type="EMBL" id="CP069029">
    <property type="protein sequence ID" value="QRC97153.1"/>
    <property type="molecule type" value="Genomic_DNA"/>
</dbReference>
<evidence type="ECO:0000313" key="3">
    <source>
        <dbReference type="Proteomes" id="UP000663193"/>
    </source>
</evidence>
<accession>A0A7U2I078</accession>
<evidence type="ECO:0000256" key="1">
    <source>
        <dbReference type="SAM" id="MobiDB-lite"/>
    </source>
</evidence>
<dbReference type="AlphaFoldDB" id="A0A7U2I078"/>
<dbReference type="VEuPathDB" id="FungiDB:JI435_139720"/>
<name>A0A7U2I078_PHANO</name>